<proteinExistence type="predicted"/>
<evidence type="ECO:0000313" key="11">
    <source>
        <dbReference type="Proteomes" id="UP000651112"/>
    </source>
</evidence>
<keyword evidence="5 8" id="KW-1133">Transmembrane helix</keyword>
<dbReference type="InterPro" id="IPR043760">
    <property type="entry name" value="PycTM_dom"/>
</dbReference>
<gene>
    <name evidence="10" type="ORF">H8B21_10495</name>
</gene>
<evidence type="ECO:0000256" key="5">
    <source>
        <dbReference type="ARBA" id="ARBA00022989"/>
    </source>
</evidence>
<evidence type="ECO:0000256" key="8">
    <source>
        <dbReference type="SAM" id="Phobius"/>
    </source>
</evidence>
<reference evidence="10 11" key="1">
    <citation type="submission" date="2020-08" db="EMBL/GenBank/DDBJ databases">
        <title>Sphingobacterium sp. DN00404 isolated from aquaculture water.</title>
        <authorList>
            <person name="Zhang M."/>
        </authorList>
    </citation>
    <scope>NUCLEOTIDE SEQUENCE [LARGE SCALE GENOMIC DNA]</scope>
    <source>
        <strain evidence="10 11">KCTC 42746</strain>
    </source>
</reference>
<name>A0ABR7XS65_9SPHI</name>
<comment type="caution">
    <text evidence="10">The sequence shown here is derived from an EMBL/GenBank/DDBJ whole genome shotgun (WGS) entry which is preliminary data.</text>
</comment>
<keyword evidence="3 8" id="KW-0812">Transmembrane</keyword>
<feature type="domain" description="Pycsar effector protein" evidence="9">
    <location>
        <begin position="14"/>
        <end position="165"/>
    </location>
</feature>
<evidence type="ECO:0000256" key="3">
    <source>
        <dbReference type="ARBA" id="ARBA00022692"/>
    </source>
</evidence>
<keyword evidence="2" id="KW-1003">Cell membrane</keyword>
<evidence type="ECO:0000256" key="1">
    <source>
        <dbReference type="ARBA" id="ARBA00004236"/>
    </source>
</evidence>
<evidence type="ECO:0000313" key="10">
    <source>
        <dbReference type="EMBL" id="MBD1421998.1"/>
    </source>
</evidence>
<dbReference type="RefSeq" id="WP_190313696.1">
    <property type="nucleotide sequence ID" value="NZ_JACNYL010000002.1"/>
</dbReference>
<evidence type="ECO:0000256" key="7">
    <source>
        <dbReference type="ARBA" id="ARBA00023136"/>
    </source>
</evidence>
<evidence type="ECO:0000256" key="2">
    <source>
        <dbReference type="ARBA" id="ARBA00022475"/>
    </source>
</evidence>
<dbReference type="Proteomes" id="UP000651112">
    <property type="component" value="Unassembled WGS sequence"/>
</dbReference>
<protein>
    <recommendedName>
        <fullName evidence="9">Pycsar effector protein domain-containing protein</fullName>
    </recommendedName>
</protein>
<feature type="transmembrane region" description="Helical" evidence="8">
    <location>
        <begin position="34"/>
        <end position="53"/>
    </location>
</feature>
<dbReference type="EMBL" id="JACNYL010000002">
    <property type="protein sequence ID" value="MBD1421998.1"/>
    <property type="molecule type" value="Genomic_DNA"/>
</dbReference>
<feature type="transmembrane region" description="Helical" evidence="8">
    <location>
        <begin position="146"/>
        <end position="167"/>
    </location>
</feature>
<keyword evidence="6" id="KW-0051">Antiviral defense</keyword>
<comment type="subcellular location">
    <subcellularLocation>
        <location evidence="1">Cell membrane</location>
    </subcellularLocation>
</comment>
<keyword evidence="7 8" id="KW-0472">Membrane</keyword>
<keyword evidence="4" id="KW-0547">Nucleotide-binding</keyword>
<evidence type="ECO:0000256" key="4">
    <source>
        <dbReference type="ARBA" id="ARBA00022741"/>
    </source>
</evidence>
<evidence type="ECO:0000256" key="6">
    <source>
        <dbReference type="ARBA" id="ARBA00023118"/>
    </source>
</evidence>
<evidence type="ECO:0000259" key="9">
    <source>
        <dbReference type="Pfam" id="PF18967"/>
    </source>
</evidence>
<sequence>MTNDEREKTERDRLEFCIHRYDHYFDSLNSKSTVYLTLTTFLVGGLLAGYTQLDPLLDYTIIFKFMYILPILLGLITMTLIIYSSVPYLSKNSKSIYYFGGVAARLDEDFCKKSQTISYEDELDDLRNQTHILSCGLVKKYDKLKYAGYLILTQFATVFALFIYIIINLK</sequence>
<dbReference type="Pfam" id="PF18967">
    <property type="entry name" value="PycTM"/>
    <property type="match status" value="1"/>
</dbReference>
<organism evidence="10 11">
    <name type="scientific">Sphingobacterium chuzhouense</name>
    <dbReference type="NCBI Taxonomy" id="1742264"/>
    <lineage>
        <taxon>Bacteria</taxon>
        <taxon>Pseudomonadati</taxon>
        <taxon>Bacteroidota</taxon>
        <taxon>Sphingobacteriia</taxon>
        <taxon>Sphingobacteriales</taxon>
        <taxon>Sphingobacteriaceae</taxon>
        <taxon>Sphingobacterium</taxon>
    </lineage>
</organism>
<accession>A0ABR7XS65</accession>
<keyword evidence="11" id="KW-1185">Reference proteome</keyword>
<feature type="transmembrane region" description="Helical" evidence="8">
    <location>
        <begin position="65"/>
        <end position="86"/>
    </location>
</feature>